<dbReference type="STRING" id="765440.A0A0C3B576"/>
<reference evidence="1 2" key="1">
    <citation type="submission" date="2014-04" db="EMBL/GenBank/DDBJ databases">
        <authorList>
            <consortium name="DOE Joint Genome Institute"/>
            <person name="Kuo A."/>
            <person name="Tarkka M."/>
            <person name="Buscot F."/>
            <person name="Kohler A."/>
            <person name="Nagy L.G."/>
            <person name="Floudas D."/>
            <person name="Copeland A."/>
            <person name="Barry K.W."/>
            <person name="Cichocki N."/>
            <person name="Veneault-Fourrey C."/>
            <person name="LaButti K."/>
            <person name="Lindquist E.A."/>
            <person name="Lipzen A."/>
            <person name="Lundell T."/>
            <person name="Morin E."/>
            <person name="Murat C."/>
            <person name="Sun H."/>
            <person name="Tunlid A."/>
            <person name="Henrissat B."/>
            <person name="Grigoriev I.V."/>
            <person name="Hibbett D.S."/>
            <person name="Martin F."/>
            <person name="Nordberg H.P."/>
            <person name="Cantor M.N."/>
            <person name="Hua S.X."/>
        </authorList>
    </citation>
    <scope>NUCLEOTIDE SEQUENCE [LARGE SCALE GENOMIC DNA]</scope>
    <source>
        <strain evidence="1 2">F 1598</strain>
    </source>
</reference>
<reference evidence="2" key="2">
    <citation type="submission" date="2015-01" db="EMBL/GenBank/DDBJ databases">
        <title>Evolutionary Origins and Diversification of the Mycorrhizal Mutualists.</title>
        <authorList>
            <consortium name="DOE Joint Genome Institute"/>
            <consortium name="Mycorrhizal Genomics Consortium"/>
            <person name="Kohler A."/>
            <person name="Kuo A."/>
            <person name="Nagy L.G."/>
            <person name="Floudas D."/>
            <person name="Copeland A."/>
            <person name="Barry K.W."/>
            <person name="Cichocki N."/>
            <person name="Veneault-Fourrey C."/>
            <person name="LaButti K."/>
            <person name="Lindquist E.A."/>
            <person name="Lipzen A."/>
            <person name="Lundell T."/>
            <person name="Morin E."/>
            <person name="Murat C."/>
            <person name="Riley R."/>
            <person name="Ohm R."/>
            <person name="Sun H."/>
            <person name="Tunlid A."/>
            <person name="Henrissat B."/>
            <person name="Grigoriev I.V."/>
            <person name="Hibbett D.S."/>
            <person name="Martin F."/>
        </authorList>
    </citation>
    <scope>NUCLEOTIDE SEQUENCE [LARGE SCALE GENOMIC DNA]</scope>
    <source>
        <strain evidence="2">F 1598</strain>
    </source>
</reference>
<keyword evidence="2" id="KW-1185">Reference proteome</keyword>
<dbReference type="AlphaFoldDB" id="A0A0C3B576"/>
<protein>
    <recommendedName>
        <fullName evidence="3">GPI inositol-deacylase</fullName>
    </recommendedName>
</protein>
<dbReference type="Gene3D" id="3.40.50.1820">
    <property type="entry name" value="alpha/beta hydrolase"/>
    <property type="match status" value="1"/>
</dbReference>
<dbReference type="InterPro" id="IPR029058">
    <property type="entry name" value="AB_hydrolase_fold"/>
</dbReference>
<dbReference type="SUPFAM" id="SSF53474">
    <property type="entry name" value="alpha/beta-Hydrolases"/>
    <property type="match status" value="1"/>
</dbReference>
<dbReference type="EMBL" id="KN832999">
    <property type="protein sequence ID" value="KIM81398.1"/>
    <property type="molecule type" value="Genomic_DNA"/>
</dbReference>
<organism evidence="1 2">
    <name type="scientific">Piloderma croceum (strain F 1598)</name>
    <dbReference type="NCBI Taxonomy" id="765440"/>
    <lineage>
        <taxon>Eukaryota</taxon>
        <taxon>Fungi</taxon>
        <taxon>Dikarya</taxon>
        <taxon>Basidiomycota</taxon>
        <taxon>Agaricomycotina</taxon>
        <taxon>Agaricomycetes</taxon>
        <taxon>Agaricomycetidae</taxon>
        <taxon>Atheliales</taxon>
        <taxon>Atheliaceae</taxon>
        <taxon>Piloderma</taxon>
    </lineage>
</organism>
<evidence type="ECO:0000313" key="2">
    <source>
        <dbReference type="Proteomes" id="UP000054166"/>
    </source>
</evidence>
<gene>
    <name evidence="1" type="ORF">PILCRDRAFT_500421</name>
</gene>
<dbReference type="OrthoDB" id="2632150at2759"/>
<name>A0A0C3B576_PILCF</name>
<evidence type="ECO:0000313" key="1">
    <source>
        <dbReference type="EMBL" id="KIM81398.1"/>
    </source>
</evidence>
<accession>A0A0C3B576</accession>
<dbReference type="InParanoid" id="A0A0C3B576"/>
<proteinExistence type="predicted"/>
<sequence length="168" mass="18487">MNNTLQWLIYGYRIPYGSPNPFCKSHLPVYTIVRKGGRAAWLSSDTSLTCCFQAPVHTIVLCNGLSVPTGPLPIDWFRGIPAALREYGCNVFVAPVPPTEGIPQKAEALRWEITRHFKSLSAGVQKPKVHLIGMSMGGLDCRYLASIPDLEFEVMSVTTVGTHIEEAV</sequence>
<dbReference type="HOGENOM" id="CLU_1587138_0_0_1"/>
<evidence type="ECO:0008006" key="3">
    <source>
        <dbReference type="Google" id="ProtNLM"/>
    </source>
</evidence>
<dbReference type="Proteomes" id="UP000054166">
    <property type="component" value="Unassembled WGS sequence"/>
</dbReference>